<accession>A0AAJ1WC76</accession>
<gene>
    <name evidence="2" type="ORF">J2T23_000623</name>
</gene>
<dbReference type="AlphaFoldDB" id="A0AAJ1WC76"/>
<feature type="transmembrane region" description="Helical" evidence="1">
    <location>
        <begin position="78"/>
        <end position="95"/>
    </location>
</feature>
<feature type="transmembrane region" description="Helical" evidence="1">
    <location>
        <begin position="12"/>
        <end position="32"/>
    </location>
</feature>
<dbReference type="EMBL" id="JAUSTB010000001">
    <property type="protein sequence ID" value="MDQ0144749.1"/>
    <property type="molecule type" value="Genomic_DNA"/>
</dbReference>
<feature type="transmembrane region" description="Helical" evidence="1">
    <location>
        <begin position="52"/>
        <end position="71"/>
    </location>
</feature>
<comment type="caution">
    <text evidence="2">The sequence shown here is derived from an EMBL/GenBank/DDBJ whole genome shotgun (WGS) entry which is preliminary data.</text>
</comment>
<organism evidence="2 3">
    <name type="scientific">Pseudarthrobacter niigatensis</name>
    <dbReference type="NCBI Taxonomy" id="369935"/>
    <lineage>
        <taxon>Bacteria</taxon>
        <taxon>Bacillati</taxon>
        <taxon>Actinomycetota</taxon>
        <taxon>Actinomycetes</taxon>
        <taxon>Micrococcales</taxon>
        <taxon>Micrococcaceae</taxon>
        <taxon>Pseudarthrobacter</taxon>
    </lineage>
</organism>
<keyword evidence="1" id="KW-1133">Transmembrane helix</keyword>
<reference evidence="2 3" key="1">
    <citation type="submission" date="2023-07" db="EMBL/GenBank/DDBJ databases">
        <title>Sorghum-associated microbial communities from plants grown in Nebraska, USA.</title>
        <authorList>
            <person name="Schachtman D."/>
        </authorList>
    </citation>
    <scope>NUCLEOTIDE SEQUENCE [LARGE SCALE GENOMIC DNA]</scope>
    <source>
        <strain evidence="2 3">DS1001</strain>
    </source>
</reference>
<evidence type="ECO:0000313" key="2">
    <source>
        <dbReference type="EMBL" id="MDQ0144749.1"/>
    </source>
</evidence>
<name>A0AAJ1WC76_9MICC</name>
<evidence type="ECO:0000313" key="3">
    <source>
        <dbReference type="Proteomes" id="UP001239267"/>
    </source>
</evidence>
<keyword evidence="3" id="KW-1185">Reference proteome</keyword>
<dbReference type="Proteomes" id="UP001239267">
    <property type="component" value="Unassembled WGS sequence"/>
</dbReference>
<evidence type="ECO:0000256" key="1">
    <source>
        <dbReference type="SAM" id="Phobius"/>
    </source>
</evidence>
<sequence>MTPFAAGRRWTATIAWILLVLASLVLIGYGIWHAGWHIWLPRSDEQEQVWIGSRYILAGSALSIAAAIWSGARENRPWVTICVGLPGVLVGWAMMDDPYDLKRHLAAVVSFPLALAGVAEVIRVRRRRQRE</sequence>
<proteinExistence type="predicted"/>
<dbReference type="RefSeq" id="WP_307357067.1">
    <property type="nucleotide sequence ID" value="NZ_JAUSTB010000001.1"/>
</dbReference>
<feature type="transmembrane region" description="Helical" evidence="1">
    <location>
        <begin position="101"/>
        <end position="122"/>
    </location>
</feature>
<keyword evidence="1" id="KW-0812">Transmembrane</keyword>
<protein>
    <submittedName>
        <fullName evidence="2">Uncharacterized protein</fullName>
    </submittedName>
</protein>
<keyword evidence="1" id="KW-0472">Membrane</keyword>